<evidence type="ECO:0000259" key="1">
    <source>
        <dbReference type="PROSITE" id="PS50097"/>
    </source>
</evidence>
<sequence>MTSYSHRSQFPINVILIQPYYDHETFPSLSDLVDFESTSKHRQFPIHVKDKVFYIDAELFAKHSDYFKTMFENKYFKESSQGKLEIFDETPEDIHQLITAISPNYLGLYPDDVTEQNVCTLLRLCDKYLVSNLKQCSMDFLNDYDASKRPLDLVLRLLHQLCFSLQACYDHDEILKENANLAMYSCLNELMKPANSKEFFKLRAEMSNEDKNLQKIFDAIIRSNAIFEHRLSYDEEVQGLGCHQCSKRTRVTRFNHGKSLMLSLCKCCNQEIIFQFTGILILHLLEPQIY</sequence>
<gene>
    <name evidence="2" type="ORF">CAMP_LOCUS14954</name>
</gene>
<dbReference type="SUPFAM" id="SSF54695">
    <property type="entry name" value="POZ domain"/>
    <property type="match status" value="1"/>
</dbReference>
<accession>A0A9P1IY80</accession>
<dbReference type="InterPro" id="IPR000210">
    <property type="entry name" value="BTB/POZ_dom"/>
</dbReference>
<dbReference type="EMBL" id="CANHGI010000005">
    <property type="protein sequence ID" value="CAI5452317.1"/>
    <property type="molecule type" value="Genomic_DNA"/>
</dbReference>
<dbReference type="PROSITE" id="PS50097">
    <property type="entry name" value="BTB"/>
    <property type="match status" value="1"/>
</dbReference>
<name>A0A9P1IY80_9PELO</name>
<evidence type="ECO:0000313" key="3">
    <source>
        <dbReference type="Proteomes" id="UP001152747"/>
    </source>
</evidence>
<dbReference type="SMART" id="SM00225">
    <property type="entry name" value="BTB"/>
    <property type="match status" value="1"/>
</dbReference>
<dbReference type="InterPro" id="IPR011333">
    <property type="entry name" value="SKP1/BTB/POZ_sf"/>
</dbReference>
<feature type="domain" description="BTB" evidence="1">
    <location>
        <begin position="42"/>
        <end position="110"/>
    </location>
</feature>
<dbReference type="Gene3D" id="3.30.710.10">
    <property type="entry name" value="Potassium Channel Kv1.1, Chain A"/>
    <property type="match status" value="1"/>
</dbReference>
<keyword evidence="3" id="KW-1185">Reference proteome</keyword>
<dbReference type="Proteomes" id="UP001152747">
    <property type="component" value="Unassembled WGS sequence"/>
</dbReference>
<reference evidence="2" key="1">
    <citation type="submission" date="2022-11" db="EMBL/GenBank/DDBJ databases">
        <authorList>
            <person name="Kikuchi T."/>
        </authorList>
    </citation>
    <scope>NUCLEOTIDE SEQUENCE</scope>
    <source>
        <strain evidence="2">PS1010</strain>
    </source>
</reference>
<dbReference type="AlphaFoldDB" id="A0A9P1IY80"/>
<proteinExistence type="predicted"/>
<dbReference type="Pfam" id="PF00651">
    <property type="entry name" value="BTB"/>
    <property type="match status" value="1"/>
</dbReference>
<comment type="caution">
    <text evidence="2">The sequence shown here is derived from an EMBL/GenBank/DDBJ whole genome shotgun (WGS) entry which is preliminary data.</text>
</comment>
<evidence type="ECO:0000313" key="2">
    <source>
        <dbReference type="EMBL" id="CAI5452317.1"/>
    </source>
</evidence>
<protein>
    <recommendedName>
        <fullName evidence="1">BTB domain-containing protein</fullName>
    </recommendedName>
</protein>
<dbReference type="PANTHER" id="PTHR22744">
    <property type="entry name" value="HELIX LOOP HELIX PROTEIN 21-RELATED"/>
    <property type="match status" value="1"/>
</dbReference>
<dbReference type="OrthoDB" id="5772012at2759"/>
<dbReference type="PANTHER" id="PTHR22744:SF14">
    <property type="entry name" value="BTB DOMAIN-CONTAINING PROTEIN-RELATED"/>
    <property type="match status" value="1"/>
</dbReference>
<dbReference type="CDD" id="cd18186">
    <property type="entry name" value="BTB_POZ_ZBTB_KLHL-like"/>
    <property type="match status" value="1"/>
</dbReference>
<organism evidence="2 3">
    <name type="scientific">Caenorhabditis angaria</name>
    <dbReference type="NCBI Taxonomy" id="860376"/>
    <lineage>
        <taxon>Eukaryota</taxon>
        <taxon>Metazoa</taxon>
        <taxon>Ecdysozoa</taxon>
        <taxon>Nematoda</taxon>
        <taxon>Chromadorea</taxon>
        <taxon>Rhabditida</taxon>
        <taxon>Rhabditina</taxon>
        <taxon>Rhabditomorpha</taxon>
        <taxon>Rhabditoidea</taxon>
        <taxon>Rhabditidae</taxon>
        <taxon>Peloderinae</taxon>
        <taxon>Caenorhabditis</taxon>
    </lineage>
</organism>